<organism evidence="1 2">
    <name type="scientific">Heterodera trifolii</name>
    <dbReference type="NCBI Taxonomy" id="157864"/>
    <lineage>
        <taxon>Eukaryota</taxon>
        <taxon>Metazoa</taxon>
        <taxon>Ecdysozoa</taxon>
        <taxon>Nematoda</taxon>
        <taxon>Chromadorea</taxon>
        <taxon>Rhabditida</taxon>
        <taxon>Tylenchina</taxon>
        <taxon>Tylenchomorpha</taxon>
        <taxon>Tylenchoidea</taxon>
        <taxon>Heteroderidae</taxon>
        <taxon>Heteroderinae</taxon>
        <taxon>Heterodera</taxon>
    </lineage>
</organism>
<dbReference type="InterPro" id="IPR009003">
    <property type="entry name" value="Peptidase_S1_PA"/>
</dbReference>
<evidence type="ECO:0008006" key="3">
    <source>
        <dbReference type="Google" id="ProtNLM"/>
    </source>
</evidence>
<name>A0ABD2MBZ7_9BILA</name>
<evidence type="ECO:0000313" key="2">
    <source>
        <dbReference type="Proteomes" id="UP001620626"/>
    </source>
</evidence>
<accession>A0ABD2MBZ7</accession>
<dbReference type="Gene3D" id="2.40.10.10">
    <property type="entry name" value="Trypsin-like serine proteases"/>
    <property type="match status" value="2"/>
</dbReference>
<reference evidence="1 2" key="1">
    <citation type="submission" date="2024-10" db="EMBL/GenBank/DDBJ databases">
        <authorList>
            <person name="Kim D."/>
        </authorList>
    </citation>
    <scope>NUCLEOTIDE SEQUENCE [LARGE SCALE GENOMIC DNA]</scope>
    <source>
        <strain evidence="1">BH-2024</strain>
    </source>
</reference>
<dbReference type="InterPro" id="IPR043504">
    <property type="entry name" value="Peptidase_S1_PA_chymotrypsin"/>
</dbReference>
<protein>
    <recommendedName>
        <fullName evidence="3">Serine protease</fullName>
    </recommendedName>
</protein>
<dbReference type="Proteomes" id="UP001620626">
    <property type="component" value="Unassembled WGS sequence"/>
</dbReference>
<dbReference type="SUPFAM" id="SSF50494">
    <property type="entry name" value="Trypsin-like serine proteases"/>
    <property type="match status" value="1"/>
</dbReference>
<sequence length="339" mass="38095">MRRRRQQQNQAKKGLQLKQKACRNCTECATTKSSERVDRLSKCRCGWTTEQMWKPLISDFDYLVFCNYPHLFPPITSCVLLISNLRLCCLCHDGNMETETQRSFSDVEQLKTTIEDLRRLVMETKHTLSTQMEFPFSAQELLQKKVMSSWTSRVFLIQGGRSRGTAVLLDGQRLVTTQHLGIFNGEIYQIWQPSGPTYSAKCCDSISLLLDYAILFSTDVLNFELEIAQLTTGSHFFLIGYPSGSELSGPRFSVGVIEEVIYLEEKTFLIGSPGANYGGSGSAVITTEGALAGILVGSDSKMTINDALSEWLNSLHEQRHSKIVDIGAILISYRKMIKT</sequence>
<gene>
    <name evidence="1" type="ORF">niasHT_000636</name>
</gene>
<evidence type="ECO:0000313" key="1">
    <source>
        <dbReference type="EMBL" id="KAL3125031.1"/>
    </source>
</evidence>
<dbReference type="EMBL" id="JBICBT010000052">
    <property type="protein sequence ID" value="KAL3125031.1"/>
    <property type="molecule type" value="Genomic_DNA"/>
</dbReference>
<proteinExistence type="predicted"/>
<dbReference type="AlphaFoldDB" id="A0ABD2MBZ7"/>
<keyword evidence="2" id="KW-1185">Reference proteome</keyword>
<comment type="caution">
    <text evidence="1">The sequence shown here is derived from an EMBL/GenBank/DDBJ whole genome shotgun (WGS) entry which is preliminary data.</text>
</comment>